<keyword evidence="1" id="KW-1133">Transmembrane helix</keyword>
<keyword evidence="1" id="KW-0472">Membrane</keyword>
<evidence type="ECO:0000313" key="2">
    <source>
        <dbReference type="EMBL" id="DAB38852.1"/>
    </source>
</evidence>
<proteinExistence type="predicted"/>
<dbReference type="EMBL" id="DLUI01000059">
    <property type="protein sequence ID" value="DAB38852.1"/>
    <property type="molecule type" value="Genomic_DNA"/>
</dbReference>
<reference evidence="2 3" key="1">
    <citation type="journal article" date="2017" name="Front. Microbiol.">
        <title>Comparative Genomic Analysis of the Class Epsilonproteobacteria and Proposed Reclassification to Epsilonbacteraeota (phyl. nov.).</title>
        <authorList>
            <person name="Waite D.W."/>
            <person name="Vanwonterghem I."/>
            <person name="Rinke C."/>
            <person name="Parks D.H."/>
            <person name="Zhang Y."/>
            <person name="Takai K."/>
            <person name="Sievert S.M."/>
            <person name="Simon J."/>
            <person name="Campbell B.J."/>
            <person name="Hanson T.E."/>
            <person name="Woyke T."/>
            <person name="Klotz M.G."/>
            <person name="Hugenholtz P."/>
        </authorList>
    </citation>
    <scope>NUCLEOTIDE SEQUENCE [LARGE SCALE GENOMIC DNA]</scope>
    <source>
        <strain evidence="2">UBA12443</strain>
    </source>
</reference>
<dbReference type="Proteomes" id="UP000228859">
    <property type="component" value="Unassembled WGS sequence"/>
</dbReference>
<evidence type="ECO:0008006" key="4">
    <source>
        <dbReference type="Google" id="ProtNLM"/>
    </source>
</evidence>
<organism evidence="2 3">
    <name type="scientific">Sulfuricurvum kujiense</name>
    <dbReference type="NCBI Taxonomy" id="148813"/>
    <lineage>
        <taxon>Bacteria</taxon>
        <taxon>Pseudomonadati</taxon>
        <taxon>Campylobacterota</taxon>
        <taxon>Epsilonproteobacteria</taxon>
        <taxon>Campylobacterales</taxon>
        <taxon>Sulfurimonadaceae</taxon>
        <taxon>Sulfuricurvum</taxon>
    </lineage>
</organism>
<feature type="transmembrane region" description="Helical" evidence="1">
    <location>
        <begin position="85"/>
        <end position="103"/>
    </location>
</feature>
<protein>
    <recommendedName>
        <fullName evidence="4">Zinc-ribbon domain-containing protein</fullName>
    </recommendedName>
</protein>
<gene>
    <name evidence="2" type="ORF">CFH83_03820</name>
</gene>
<dbReference type="RefSeq" id="WP_294896332.1">
    <property type="nucleotide sequence ID" value="NZ_DLUI01000059.1"/>
</dbReference>
<dbReference type="AlphaFoldDB" id="A0A2D3WC16"/>
<feature type="transmembrane region" description="Helical" evidence="1">
    <location>
        <begin position="140"/>
        <end position="173"/>
    </location>
</feature>
<comment type="caution">
    <text evidence="2">The sequence shown here is derived from an EMBL/GenBank/DDBJ whole genome shotgun (WGS) entry which is preliminary data.</text>
</comment>
<accession>A0A2D3WC16</accession>
<evidence type="ECO:0000256" key="1">
    <source>
        <dbReference type="SAM" id="Phobius"/>
    </source>
</evidence>
<sequence>MALIECFECGNQVSDSAATCPNCGVAIAATIKQQATQARQKEEKFLNKFLNGTLAYQSTVTGLMWLAAIYVVIAMGTLSKGYDNLFDMAVVLAGILGIIKGVSGYSKMQQLAEEAKTQTEIIASGVSRGNRPGSSAMADLSMVIIFSAFWTVVYLLIFAMSVVLAPLMTLYIVFKAVKSSK</sequence>
<evidence type="ECO:0000313" key="3">
    <source>
        <dbReference type="Proteomes" id="UP000228859"/>
    </source>
</evidence>
<keyword evidence="1" id="KW-0812">Transmembrane</keyword>
<feature type="transmembrane region" description="Helical" evidence="1">
    <location>
        <begin position="54"/>
        <end position="73"/>
    </location>
</feature>
<name>A0A2D3WC16_9BACT</name>